<keyword evidence="5" id="KW-1185">Reference proteome</keyword>
<dbReference type="AlphaFoldDB" id="W4Q7U1"/>
<dbReference type="GO" id="GO:0006813">
    <property type="term" value="P:potassium ion transport"/>
    <property type="evidence" value="ECO:0007669"/>
    <property type="project" value="InterPro"/>
</dbReference>
<keyword evidence="2" id="KW-0472">Membrane</keyword>
<reference evidence="4" key="1">
    <citation type="journal article" date="2014" name="Genome Announc.">
        <title>Draft Genome Sequences of Three Alkaliphilic Bacillus Strains, Bacillus wakoensis JCM 9140T, Bacillus akibai JCM 9157T, and Bacillus hemicellulosilyticus JCM 9152T.</title>
        <authorList>
            <person name="Yuki M."/>
            <person name="Oshima K."/>
            <person name="Suda W."/>
            <person name="Oshida Y."/>
            <person name="Kitamura K."/>
            <person name="Iida T."/>
            <person name="Hattori M."/>
            <person name="Ohkuma M."/>
        </authorList>
    </citation>
    <scope>NUCLEOTIDE SEQUENCE [LARGE SCALE GENOMIC DNA]</scope>
    <source>
        <strain evidence="4">JCM 9140</strain>
    </source>
</reference>
<evidence type="ECO:0000256" key="1">
    <source>
        <dbReference type="ARBA" id="ARBA00004651"/>
    </source>
</evidence>
<dbReference type="PROSITE" id="PS51201">
    <property type="entry name" value="RCK_N"/>
    <property type="match status" value="1"/>
</dbReference>
<feature type="domain" description="RCK N-terminal" evidence="3">
    <location>
        <begin position="116"/>
        <end position="241"/>
    </location>
</feature>
<dbReference type="PANTHER" id="PTHR43833">
    <property type="entry name" value="POTASSIUM CHANNEL PROTEIN 2-RELATED-RELATED"/>
    <property type="match status" value="1"/>
</dbReference>
<feature type="transmembrane region" description="Helical" evidence="2">
    <location>
        <begin position="75"/>
        <end position="100"/>
    </location>
</feature>
<dbReference type="OrthoDB" id="9785285at2"/>
<dbReference type="PANTHER" id="PTHR43833:SF9">
    <property type="entry name" value="POTASSIUM CHANNEL PROTEIN YUGO-RELATED"/>
    <property type="match status" value="1"/>
</dbReference>
<dbReference type="Pfam" id="PF07885">
    <property type="entry name" value="Ion_trans_2"/>
    <property type="match status" value="1"/>
</dbReference>
<protein>
    <recommendedName>
        <fullName evidence="3">RCK N-terminal domain-containing protein</fullName>
    </recommendedName>
</protein>
<dbReference type="Pfam" id="PF02254">
    <property type="entry name" value="TrkA_N"/>
    <property type="match status" value="1"/>
</dbReference>
<comment type="subcellular location">
    <subcellularLocation>
        <location evidence="1">Cell membrane</location>
        <topology evidence="1">Multi-pass membrane protein</topology>
    </subcellularLocation>
</comment>
<dbReference type="RefSeq" id="WP_034750223.1">
    <property type="nucleotide sequence ID" value="NZ_BAUT01000079.1"/>
</dbReference>
<dbReference type="Gene3D" id="1.10.287.70">
    <property type="match status" value="1"/>
</dbReference>
<keyword evidence="2" id="KW-1133">Transmembrane helix</keyword>
<dbReference type="InterPro" id="IPR036291">
    <property type="entry name" value="NAD(P)-bd_dom_sf"/>
</dbReference>
<gene>
    <name evidence="4" type="ORF">JCM9140_4251</name>
</gene>
<evidence type="ECO:0000256" key="2">
    <source>
        <dbReference type="SAM" id="Phobius"/>
    </source>
</evidence>
<dbReference type="InterPro" id="IPR013099">
    <property type="entry name" value="K_chnl_dom"/>
</dbReference>
<name>W4Q7U1_9BACI</name>
<proteinExistence type="predicted"/>
<dbReference type="GO" id="GO:0005886">
    <property type="term" value="C:plasma membrane"/>
    <property type="evidence" value="ECO:0007669"/>
    <property type="project" value="UniProtKB-SubCell"/>
</dbReference>
<keyword evidence="2" id="KW-0812">Transmembrane</keyword>
<dbReference type="STRING" id="1236970.JCM9140_4251"/>
<evidence type="ECO:0000259" key="3">
    <source>
        <dbReference type="PROSITE" id="PS51201"/>
    </source>
</evidence>
<dbReference type="SUPFAM" id="SSF81324">
    <property type="entry name" value="Voltage-gated potassium channels"/>
    <property type="match status" value="1"/>
</dbReference>
<comment type="caution">
    <text evidence="4">The sequence shown here is derived from an EMBL/GenBank/DDBJ whole genome shotgun (WGS) entry which is preliminary data.</text>
</comment>
<feature type="transmembrane region" description="Helical" evidence="2">
    <location>
        <begin position="51"/>
        <end position="68"/>
    </location>
</feature>
<sequence>MQQQWYYIRTLLGHVPLVIKLLFAVITSGVAAGAIVHIIEPNRFPTLFEGIWWAFITVSTVGYGDFVPESTLARLVAIVLIFVGVGFMTLLVTSFAGAAVSINQSTKEGSISFIGEQHLVIIGWNERARQVIENIHASHPHTRIVLIDETLTELPKTIKQVHFVRGNSSEDAVLKQANIALAKSVLITAKHQGSEFTADAKTILTILAIKGLNRELFTTVEILSTEQMENAYRAGADQCIESNSITGSLLTVSLLHRQMLDVTFHFISYGQFAQVQFVSVKKEEVGMTMPDLLPLYYKRGLHIIGLKRSERLLFHPPPSFLIELHDELVTIKINKAT</sequence>
<accession>W4Q7U1</accession>
<evidence type="ECO:0000313" key="4">
    <source>
        <dbReference type="EMBL" id="GAE28062.1"/>
    </source>
</evidence>
<dbReference type="InterPro" id="IPR003148">
    <property type="entry name" value="RCK_N"/>
</dbReference>
<dbReference type="SUPFAM" id="SSF51735">
    <property type="entry name" value="NAD(P)-binding Rossmann-fold domains"/>
    <property type="match status" value="1"/>
</dbReference>
<evidence type="ECO:0000313" key="5">
    <source>
        <dbReference type="Proteomes" id="UP000018890"/>
    </source>
</evidence>
<dbReference type="Proteomes" id="UP000018890">
    <property type="component" value="Unassembled WGS sequence"/>
</dbReference>
<dbReference type="Gene3D" id="3.40.50.720">
    <property type="entry name" value="NAD(P)-binding Rossmann-like Domain"/>
    <property type="match status" value="1"/>
</dbReference>
<organism evidence="4 5">
    <name type="scientific">Halalkalibacter wakoensis JCM 9140</name>
    <dbReference type="NCBI Taxonomy" id="1236970"/>
    <lineage>
        <taxon>Bacteria</taxon>
        <taxon>Bacillati</taxon>
        <taxon>Bacillota</taxon>
        <taxon>Bacilli</taxon>
        <taxon>Bacillales</taxon>
        <taxon>Bacillaceae</taxon>
        <taxon>Halalkalibacter</taxon>
    </lineage>
</organism>
<dbReference type="InterPro" id="IPR050721">
    <property type="entry name" value="Trk_Ktr_HKT_K-transport"/>
</dbReference>
<dbReference type="EMBL" id="BAUT01000079">
    <property type="protein sequence ID" value="GAE28062.1"/>
    <property type="molecule type" value="Genomic_DNA"/>
</dbReference>
<feature type="transmembrane region" description="Helical" evidence="2">
    <location>
        <begin position="21"/>
        <end position="39"/>
    </location>
</feature>